<reference evidence="1" key="1">
    <citation type="journal article" date="2022" name="Int. J. Mol. Sci.">
        <title>Phenotypic and Genotypic Virulence Characterisation of Staphylococcus pettenkoferi Strains Isolated from Human Bloodstream and Diabetic Foot Infections.</title>
        <authorList>
            <person name="Magnan C."/>
            <person name="Ahmad-Mansour N."/>
            <person name="Pouget C."/>
            <person name="Morsli M."/>
            <person name="Huc-Brandt S."/>
            <person name="Pantel A."/>
            <person name="Dunyach-Remy C."/>
            <person name="Sotto A."/>
            <person name="Molle V."/>
            <person name="Lavigne J.-P."/>
        </authorList>
    </citation>
    <scope>NUCLEOTIDE SEQUENCE</scope>
    <source>
        <strain evidence="1">NSP012P</strain>
    </source>
</reference>
<reference evidence="1" key="2">
    <citation type="submission" date="2022-08" db="EMBL/GenBank/DDBJ databases">
        <authorList>
            <person name="Magnan C."/>
        </authorList>
    </citation>
    <scope>NUCLEOTIDE SEQUENCE</scope>
    <source>
        <strain evidence="1">NSP012P</strain>
    </source>
</reference>
<sequence length="67" mass="7818">MKKQFLNSKDVQIILGRSKATANRRINQMNAELKEQGYYTERGLVPVTVFQEKYKGVEIPEELLEVF</sequence>
<name>A0ABT4BNP9_9STAP</name>
<evidence type="ECO:0008006" key="3">
    <source>
        <dbReference type="Google" id="ProtNLM"/>
    </source>
</evidence>
<comment type="caution">
    <text evidence="1">The sequence shown here is derived from an EMBL/GenBank/DDBJ whole genome shotgun (WGS) entry which is preliminary data.</text>
</comment>
<dbReference type="RefSeq" id="WP_124225764.1">
    <property type="nucleotide sequence ID" value="NZ_JANSKN010000015.1"/>
</dbReference>
<protein>
    <recommendedName>
        <fullName evidence="3">DUF3173 domain-containing protein</fullName>
    </recommendedName>
</protein>
<proteinExistence type="predicted"/>
<keyword evidence="2" id="KW-1185">Reference proteome</keyword>
<dbReference type="Proteomes" id="UP001072952">
    <property type="component" value="Unassembled WGS sequence"/>
</dbReference>
<dbReference type="EMBL" id="JANSLD010000053">
    <property type="protein sequence ID" value="MCY1584288.1"/>
    <property type="molecule type" value="Genomic_DNA"/>
</dbReference>
<accession>A0ABT4BNP9</accession>
<evidence type="ECO:0000313" key="1">
    <source>
        <dbReference type="EMBL" id="MCY1584288.1"/>
    </source>
</evidence>
<gene>
    <name evidence="1" type="ORF">NW133_12375</name>
</gene>
<organism evidence="1 2">
    <name type="scientific">Staphylococcus pettenkoferi</name>
    <dbReference type="NCBI Taxonomy" id="170573"/>
    <lineage>
        <taxon>Bacteria</taxon>
        <taxon>Bacillati</taxon>
        <taxon>Bacillota</taxon>
        <taxon>Bacilli</taxon>
        <taxon>Bacillales</taxon>
        <taxon>Staphylococcaceae</taxon>
        <taxon>Staphylococcus</taxon>
    </lineage>
</organism>
<evidence type="ECO:0000313" key="2">
    <source>
        <dbReference type="Proteomes" id="UP001072952"/>
    </source>
</evidence>